<dbReference type="STRING" id="765440.A0A0C3EJH7"/>
<gene>
    <name evidence="4" type="ORF">PILCRDRAFT_93306</name>
</gene>
<feature type="compositionally biased region" description="Low complexity" evidence="1">
    <location>
        <begin position="417"/>
        <end position="429"/>
    </location>
</feature>
<keyword evidence="2" id="KW-0812">Transmembrane</keyword>
<feature type="region of interest" description="Disordered" evidence="1">
    <location>
        <begin position="412"/>
        <end position="518"/>
    </location>
</feature>
<feature type="transmembrane region" description="Helical" evidence="2">
    <location>
        <begin position="1275"/>
        <end position="1296"/>
    </location>
</feature>
<keyword evidence="5" id="KW-1185">Reference proteome</keyword>
<dbReference type="Gene3D" id="2.60.120.650">
    <property type="entry name" value="Cupin"/>
    <property type="match status" value="1"/>
</dbReference>
<evidence type="ECO:0000256" key="1">
    <source>
        <dbReference type="SAM" id="MobiDB-lite"/>
    </source>
</evidence>
<keyword evidence="2" id="KW-0472">Membrane</keyword>
<feature type="compositionally biased region" description="Basic residues" evidence="1">
    <location>
        <begin position="492"/>
        <end position="502"/>
    </location>
</feature>
<organism evidence="4 5">
    <name type="scientific">Piloderma croceum (strain F 1598)</name>
    <dbReference type="NCBI Taxonomy" id="765440"/>
    <lineage>
        <taxon>Eukaryota</taxon>
        <taxon>Fungi</taxon>
        <taxon>Dikarya</taxon>
        <taxon>Basidiomycota</taxon>
        <taxon>Agaricomycotina</taxon>
        <taxon>Agaricomycetes</taxon>
        <taxon>Agaricomycetidae</taxon>
        <taxon>Atheliales</taxon>
        <taxon>Atheliaceae</taxon>
        <taxon>Piloderma</taxon>
    </lineage>
</organism>
<reference evidence="4 5" key="1">
    <citation type="submission" date="2014-04" db="EMBL/GenBank/DDBJ databases">
        <authorList>
            <consortium name="DOE Joint Genome Institute"/>
            <person name="Kuo A."/>
            <person name="Tarkka M."/>
            <person name="Buscot F."/>
            <person name="Kohler A."/>
            <person name="Nagy L.G."/>
            <person name="Floudas D."/>
            <person name="Copeland A."/>
            <person name="Barry K.W."/>
            <person name="Cichocki N."/>
            <person name="Veneault-Fourrey C."/>
            <person name="LaButti K."/>
            <person name="Lindquist E.A."/>
            <person name="Lipzen A."/>
            <person name="Lundell T."/>
            <person name="Morin E."/>
            <person name="Murat C."/>
            <person name="Sun H."/>
            <person name="Tunlid A."/>
            <person name="Henrissat B."/>
            <person name="Grigoriev I.V."/>
            <person name="Hibbett D.S."/>
            <person name="Martin F."/>
            <person name="Nordberg H.P."/>
            <person name="Cantor M.N."/>
            <person name="Hua S.X."/>
        </authorList>
    </citation>
    <scope>NUCLEOTIDE SEQUENCE [LARGE SCALE GENOMIC DNA]</scope>
    <source>
        <strain evidence="4 5">F 1598</strain>
    </source>
</reference>
<reference evidence="5" key="2">
    <citation type="submission" date="2015-01" db="EMBL/GenBank/DDBJ databases">
        <title>Evolutionary Origins and Diversification of the Mycorrhizal Mutualists.</title>
        <authorList>
            <consortium name="DOE Joint Genome Institute"/>
            <consortium name="Mycorrhizal Genomics Consortium"/>
            <person name="Kohler A."/>
            <person name="Kuo A."/>
            <person name="Nagy L.G."/>
            <person name="Floudas D."/>
            <person name="Copeland A."/>
            <person name="Barry K.W."/>
            <person name="Cichocki N."/>
            <person name="Veneault-Fourrey C."/>
            <person name="LaButti K."/>
            <person name="Lindquist E.A."/>
            <person name="Lipzen A."/>
            <person name="Lundell T."/>
            <person name="Morin E."/>
            <person name="Murat C."/>
            <person name="Riley R."/>
            <person name="Ohm R."/>
            <person name="Sun H."/>
            <person name="Tunlid A."/>
            <person name="Henrissat B."/>
            <person name="Grigoriev I.V."/>
            <person name="Hibbett D.S."/>
            <person name="Martin F."/>
        </authorList>
    </citation>
    <scope>NUCLEOTIDE SEQUENCE [LARGE SCALE GENOMIC DNA]</scope>
    <source>
        <strain evidence="5">F 1598</strain>
    </source>
</reference>
<sequence length="1302" mass="147474">MSWLTVNSYLRHCKSLISMKLVFLQDHDAHAIMYDLTLRNRQPDLPQNLRYISVSPLDRIDSVKYILHLIKKANPALKTLALGLDVVELFSDPVQDLDDPNLPDLKLFVVQTNITLPQRVTRCDNVEVSGGEGERWRGGENWQDASGNDGWGDNGGWDDYISDEDPFRWKDVCYLEVSAIWRCLLSGGVCYLEVSTRGVYSRCLPSRGVLGSASNRVQPPVFLNWHVHSEWKSILVMLGAISNLLGSPTNNASSVDIRQSILEWTVQNAPRHDYIRIKGVAQERKKGYVWICTIFSGAIPPTPELGDPSDIYIDTRAKKIHVKLKPKIWQSWVPGTHINHPLGAKCQVSPNINQGIRWQTYNAIKSHRAKFPAVRSMDVEAIIRQTYVYHPYLDPNNPEGVGKVGLCKEVRGKRKASSVSSSPPSSRENSPARKDPTPAPPSPPAPLPRDPTPQPTGNNHELDFDFNMEDPDGVFNDDIDIPFADDDLPRPRGVRRKNKRPRVSSFSSHRTTPPLSPKQSFLSKFVAATIPLFRKLLDKPKIWLNLLGIQFPEDAPTIQWANGIWTVLPWQQCDESLEENPDVIAVKHMSQAPDVTDPDQIRSSPGDARVDRFEKDPAVVVMEWTPDLRGPQPSSSDDDLLGYNSEAVVKHVAKYSEWLNQLQRHLAAARYVIVRNWIPNARTNWDVGSIGKFKGCMDQVVQVQDAGLRAAQYHLTPRQQEECGGFHRTLPLREFVKEGINKPSICGNCLDSPGLRAEVPPFIVDIADCTRAYELTRSDNAIKLPLCVSNEATTQLPAWIKKRKKAPQKDTRDRCGKCVDVQKMNEWMEQARMKEKDQDWDYYESAEPKKSARPRHKIPEPEELPPKEPVIEDKSKKPISWLGHIFQPFSKWGPFSISWDTWKASIWDLVTHAGFFTYVHHDGAGFCTYAFVRDGCKIWGIHRPKVTEKDDTRHSIFDIKRKILRPHGWTSYIEYSDLYNVFLMPGDVLIQPPNAIHQVYTPVNCLASGGHFFNWFTLHLTELSKAFDRFYCHTATNADHECSFRSHCRMTMSIPLIAKSKTFLRRPVLALAAMILRPNRYEPDPESSEERPRLATDDIHRLEVEADHKTALEIIKRIMFIHNLTEESIREELSSGGVDWEKAGDVEIDLSAVADISHCETPRPIPKCLITHGVCYLKVSAISRCLLIRGVCYLEVSAIVSAIPRCQYTFKTIIALQPRAVPVVTEMCLSCWYDYQSMPPKVSNIDASHSTFNAVGGNQTNETVIDRRVSITINVYPPSASVIVLTATCVCIVIGFKRFMRV</sequence>
<proteinExistence type="predicted"/>
<evidence type="ECO:0000256" key="2">
    <source>
        <dbReference type="SAM" id="Phobius"/>
    </source>
</evidence>
<protein>
    <recommendedName>
        <fullName evidence="3">JmjC domain-containing protein</fullName>
    </recommendedName>
</protein>
<name>A0A0C3EJH7_PILCF</name>
<feature type="region of interest" description="Disordered" evidence="1">
    <location>
        <begin position="838"/>
        <end position="870"/>
    </location>
</feature>
<dbReference type="InterPro" id="IPR003347">
    <property type="entry name" value="JmjC_dom"/>
</dbReference>
<evidence type="ECO:0000313" key="4">
    <source>
        <dbReference type="EMBL" id="KIM72795.1"/>
    </source>
</evidence>
<keyword evidence="2" id="KW-1133">Transmembrane helix</keyword>
<accession>A0A0C3EJH7</accession>
<dbReference type="HOGENOM" id="CLU_261367_0_0_1"/>
<dbReference type="OrthoDB" id="4161428at2759"/>
<dbReference type="PROSITE" id="PS51184">
    <property type="entry name" value="JMJC"/>
    <property type="match status" value="1"/>
</dbReference>
<evidence type="ECO:0000313" key="5">
    <source>
        <dbReference type="Proteomes" id="UP000054166"/>
    </source>
</evidence>
<feature type="compositionally biased region" description="Pro residues" evidence="1">
    <location>
        <begin position="437"/>
        <end position="454"/>
    </location>
</feature>
<dbReference type="EMBL" id="KN833106">
    <property type="protein sequence ID" value="KIM72795.1"/>
    <property type="molecule type" value="Genomic_DNA"/>
</dbReference>
<dbReference type="InParanoid" id="A0A0C3EJH7"/>
<feature type="compositionally biased region" description="Acidic residues" evidence="1">
    <location>
        <begin position="464"/>
        <end position="486"/>
    </location>
</feature>
<feature type="compositionally biased region" description="Basic and acidic residues" evidence="1">
    <location>
        <begin position="857"/>
        <end position="870"/>
    </location>
</feature>
<evidence type="ECO:0000259" key="3">
    <source>
        <dbReference type="PROSITE" id="PS51184"/>
    </source>
</evidence>
<feature type="compositionally biased region" description="Polar residues" evidence="1">
    <location>
        <begin position="504"/>
        <end position="518"/>
    </location>
</feature>
<feature type="domain" description="JmjC" evidence="3">
    <location>
        <begin position="866"/>
        <end position="1029"/>
    </location>
</feature>
<dbReference type="SUPFAM" id="SSF51197">
    <property type="entry name" value="Clavaminate synthase-like"/>
    <property type="match status" value="1"/>
</dbReference>
<dbReference type="Proteomes" id="UP000054166">
    <property type="component" value="Unassembled WGS sequence"/>
</dbReference>